<feature type="domain" description="DH" evidence="2">
    <location>
        <begin position="155"/>
        <end position="372"/>
    </location>
</feature>
<feature type="region of interest" description="Disordered" evidence="1">
    <location>
        <begin position="193"/>
        <end position="219"/>
    </location>
</feature>
<keyword evidence="4" id="KW-1185">Reference proteome</keyword>
<dbReference type="GO" id="GO:0005085">
    <property type="term" value="F:guanyl-nucleotide exchange factor activity"/>
    <property type="evidence" value="ECO:0007669"/>
    <property type="project" value="InterPro"/>
</dbReference>
<dbReference type="PANTHER" id="PTHR22834:SF20">
    <property type="entry name" value="SH3 DOMAIN-CONTAINING PROTEIN"/>
    <property type="match status" value="1"/>
</dbReference>
<reference evidence="3 4" key="1">
    <citation type="submission" date="2014-02" db="EMBL/GenBank/DDBJ databases">
        <title>Transposable element dynamics among asymbiotic and ectomycorrhizal Amanita fungi.</title>
        <authorList>
            <consortium name="DOE Joint Genome Institute"/>
            <person name="Hess J."/>
            <person name="Skrede I."/>
            <person name="Wolfe B."/>
            <person name="LaButti K."/>
            <person name="Ohm R.A."/>
            <person name="Grigoriev I.V."/>
            <person name="Pringle A."/>
        </authorList>
    </citation>
    <scope>NUCLEOTIDE SEQUENCE [LARGE SCALE GENOMIC DNA]</scope>
    <source>
        <strain evidence="3 4">SKay4041</strain>
    </source>
</reference>
<feature type="compositionally biased region" description="Low complexity" evidence="1">
    <location>
        <begin position="129"/>
        <end position="146"/>
    </location>
</feature>
<dbReference type="EMBL" id="KZ301981">
    <property type="protein sequence ID" value="PFH52197.1"/>
    <property type="molecule type" value="Genomic_DNA"/>
</dbReference>
<dbReference type="Gene3D" id="1.20.1270.60">
    <property type="entry name" value="Arfaptin homology (AH) domain/BAR domain"/>
    <property type="match status" value="1"/>
</dbReference>
<evidence type="ECO:0000313" key="3">
    <source>
        <dbReference type="EMBL" id="PFH52197.1"/>
    </source>
</evidence>
<dbReference type="OrthoDB" id="10256089at2759"/>
<dbReference type="STRING" id="703135.A0A2A9NV92"/>
<dbReference type="SUPFAM" id="SSF48065">
    <property type="entry name" value="DBL homology domain (DH-domain)"/>
    <property type="match status" value="1"/>
</dbReference>
<dbReference type="PROSITE" id="PS50010">
    <property type="entry name" value="DH_2"/>
    <property type="match status" value="1"/>
</dbReference>
<dbReference type="InterPro" id="IPR051492">
    <property type="entry name" value="Dynamin-Rho_GEF"/>
</dbReference>
<feature type="compositionally biased region" description="Low complexity" evidence="1">
    <location>
        <begin position="193"/>
        <end position="214"/>
    </location>
</feature>
<name>A0A2A9NV92_9AGAR</name>
<organism evidence="3 4">
    <name type="scientific">Amanita thiersii Skay4041</name>
    <dbReference type="NCBI Taxonomy" id="703135"/>
    <lineage>
        <taxon>Eukaryota</taxon>
        <taxon>Fungi</taxon>
        <taxon>Dikarya</taxon>
        <taxon>Basidiomycota</taxon>
        <taxon>Agaricomycotina</taxon>
        <taxon>Agaricomycetes</taxon>
        <taxon>Agaricomycetidae</taxon>
        <taxon>Agaricales</taxon>
        <taxon>Pluteineae</taxon>
        <taxon>Amanitaceae</taxon>
        <taxon>Amanita</taxon>
    </lineage>
</organism>
<feature type="region of interest" description="Disordered" evidence="1">
    <location>
        <begin position="120"/>
        <end position="159"/>
    </location>
</feature>
<dbReference type="InterPro" id="IPR000219">
    <property type="entry name" value="DH_dom"/>
</dbReference>
<protein>
    <recommendedName>
        <fullName evidence="2">DH domain-containing protein</fullName>
    </recommendedName>
</protein>
<dbReference type="GO" id="GO:0031991">
    <property type="term" value="P:regulation of actomyosin contractile ring contraction"/>
    <property type="evidence" value="ECO:0007669"/>
    <property type="project" value="TreeGrafter"/>
</dbReference>
<dbReference type="GO" id="GO:0005737">
    <property type="term" value="C:cytoplasm"/>
    <property type="evidence" value="ECO:0007669"/>
    <property type="project" value="TreeGrafter"/>
</dbReference>
<feature type="compositionally biased region" description="Polar residues" evidence="1">
    <location>
        <begin position="818"/>
        <end position="828"/>
    </location>
</feature>
<evidence type="ECO:0000259" key="2">
    <source>
        <dbReference type="PROSITE" id="PS50010"/>
    </source>
</evidence>
<dbReference type="GO" id="GO:0032955">
    <property type="term" value="P:regulation of division septum assembly"/>
    <property type="evidence" value="ECO:0007669"/>
    <property type="project" value="TreeGrafter"/>
</dbReference>
<feature type="compositionally biased region" description="Polar residues" evidence="1">
    <location>
        <begin position="797"/>
        <end position="806"/>
    </location>
</feature>
<dbReference type="Pfam" id="PF00621">
    <property type="entry name" value="RhoGEF"/>
    <property type="match status" value="1"/>
</dbReference>
<gene>
    <name evidence="3" type="ORF">AMATHDRAFT_57560</name>
</gene>
<feature type="region of interest" description="Disordered" evidence="1">
    <location>
        <begin position="818"/>
        <end position="896"/>
    </location>
</feature>
<dbReference type="CDD" id="cd00160">
    <property type="entry name" value="RhoGEF"/>
    <property type="match status" value="1"/>
</dbReference>
<accession>A0A2A9NV92</accession>
<dbReference type="Gene3D" id="1.20.900.10">
    <property type="entry name" value="Dbl homology (DH) domain"/>
    <property type="match status" value="1"/>
</dbReference>
<dbReference type="InterPro" id="IPR035899">
    <property type="entry name" value="DBL_dom_sf"/>
</dbReference>
<feature type="region of interest" description="Disordered" evidence="1">
    <location>
        <begin position="643"/>
        <end position="672"/>
    </location>
</feature>
<feature type="region of interest" description="Disordered" evidence="1">
    <location>
        <begin position="694"/>
        <end position="754"/>
    </location>
</feature>
<dbReference type="AlphaFoldDB" id="A0A2A9NV92"/>
<feature type="compositionally biased region" description="Basic and acidic residues" evidence="1">
    <location>
        <begin position="829"/>
        <end position="853"/>
    </location>
</feature>
<sequence>MTSRGTTGLLSTQTTTSVWSQTSVKPDTPPPLAPEDTAMVVMPTPEPPIPGSFSLRNPIRNSFHTFEGLLEAIAGLSTDDQQQQQQHQHHQHHHGPAAASAAMRTKAFSFLSESSLSIAQNDADEERSSSGSASTSSSSSSSSSLSQQQTTPMTKRQHALQELLTSERAYASDLALICEVHIPLALGHPTTVHTPPITPPHSSASSSRTMSIASDPSTLGPPMSIDDTRIIFNNVAELAMFSESFCEKLERAIGAAENEDCIGKLFLGMVSDFETPYKYYITRHPSALAHLQGLPQSPALSKYLSHTQSVASAVSHAWDLASLLIKPVQRLLKYPLLLAAIIEETPDSHPDKENLELARKKMEEVARNVNEGRRRAEVVKEVLSAKKKPLSSSVNLTKMKSLRVGSSKNAQLADIDNEEAARVEKMHFELKQIEAFAKRFAKDALDWSRSMRYFVIGLRSWAASFGKVIGLSTEQGSEAFDAFMAVVEEQLIPLCINLEATVNEKLLKEIAHLLTTMTQPFKLLESMNEQEPLHTHLITMNMSKGRPPAHLLEASNNYRALRGQLAAELPEYLMLMHKGIAILIRRLVEIQTEFWRSVRVRWVDLWEMLRVEGELNAGHTETIAVWKMRWSDVDDVVANLNIMQQRSKRPHSETKSSRNSTHSHHGDSPTHSKRAQLVNLLASLEPVHVNAIAGLSTTPHTPHPLTPPRTRPRGTSDVSTHLPKYRHPGRRASNESLRSEKPKNIRAPRRKTDEFAEYKVAGSAVAAATATIPPEIPPTFPPMPRTKSMPLPKHASGRSTSGSRTAVTTFAGEDVATSSYYPFHNGSSQEERRYERQEHVDSREYKEQKEQKRGRSPRKTSLKRKQTQTPTGTSGSGGGNGTGTSRDSPKRSSASALTDSFKTIAALFNSGSSAQPTMSSSSFDSDETWLLPAAPYQGQDPQPLTRSQRDSWMNKDAKYVCRVIHACKPPAAVSYFSFPFFKLVENEFYEVLQEAGHPSIHPKLPLYVDEGEDCLLLCRDDKGDVGWALASFLEPIDVLSFEYGG</sequence>
<dbReference type="Proteomes" id="UP000242287">
    <property type="component" value="Unassembled WGS sequence"/>
</dbReference>
<evidence type="ECO:0000313" key="4">
    <source>
        <dbReference type="Proteomes" id="UP000242287"/>
    </source>
</evidence>
<dbReference type="SMART" id="SM00325">
    <property type="entry name" value="RhoGEF"/>
    <property type="match status" value="1"/>
</dbReference>
<feature type="region of interest" description="Disordered" evidence="1">
    <location>
        <begin position="1"/>
        <end position="32"/>
    </location>
</feature>
<proteinExistence type="predicted"/>
<feature type="compositionally biased region" description="Pro residues" evidence="1">
    <location>
        <begin position="774"/>
        <end position="784"/>
    </location>
</feature>
<feature type="region of interest" description="Disordered" evidence="1">
    <location>
        <begin position="78"/>
        <end position="102"/>
    </location>
</feature>
<feature type="compositionally biased region" description="Basic residues" evidence="1">
    <location>
        <begin position="854"/>
        <end position="866"/>
    </location>
</feature>
<evidence type="ECO:0000256" key="1">
    <source>
        <dbReference type="SAM" id="MobiDB-lite"/>
    </source>
</evidence>
<feature type="region of interest" description="Disordered" evidence="1">
    <location>
        <begin position="770"/>
        <end position="806"/>
    </location>
</feature>
<feature type="compositionally biased region" description="Low complexity" evidence="1">
    <location>
        <begin position="1"/>
        <end position="24"/>
    </location>
</feature>
<dbReference type="PANTHER" id="PTHR22834">
    <property type="entry name" value="NUCLEAR FUSION PROTEIN FUS2"/>
    <property type="match status" value="1"/>
</dbReference>
<dbReference type="InterPro" id="IPR027267">
    <property type="entry name" value="AH/BAR_dom_sf"/>
</dbReference>